<accession>A0ABS1FXN7</accession>
<keyword evidence="1" id="KW-1133">Transmembrane helix</keyword>
<comment type="caution">
    <text evidence="2">The sequence shown here is derived from an EMBL/GenBank/DDBJ whole genome shotgun (WGS) entry which is preliminary data.</text>
</comment>
<reference evidence="3" key="1">
    <citation type="submission" date="2021-01" db="EMBL/GenBank/DDBJ databases">
        <title>Genome public.</title>
        <authorList>
            <person name="Liu C."/>
            <person name="Sun Q."/>
        </authorList>
    </citation>
    <scope>NUCLEOTIDE SEQUENCE [LARGE SCALE GENOMIC DNA]</scope>
    <source>
        <strain evidence="3">YIM B02567</strain>
    </source>
</reference>
<dbReference type="RefSeq" id="WP_200247218.1">
    <property type="nucleotide sequence ID" value="NZ_JAENHK010000010.1"/>
</dbReference>
<keyword evidence="1" id="KW-0472">Membrane</keyword>
<evidence type="ECO:0000256" key="1">
    <source>
        <dbReference type="SAM" id="Phobius"/>
    </source>
</evidence>
<organism evidence="2 3">
    <name type="scientific">Chryseobacterium paridis</name>
    <dbReference type="NCBI Taxonomy" id="2800328"/>
    <lineage>
        <taxon>Bacteria</taxon>
        <taxon>Pseudomonadati</taxon>
        <taxon>Bacteroidota</taxon>
        <taxon>Flavobacteriia</taxon>
        <taxon>Flavobacteriales</taxon>
        <taxon>Weeksellaceae</taxon>
        <taxon>Chryseobacterium group</taxon>
        <taxon>Chryseobacterium</taxon>
    </lineage>
</organism>
<proteinExistence type="predicted"/>
<protein>
    <submittedName>
        <fullName evidence="2">Class IIb bacteriocin, lactobin A/cerein 7B family</fullName>
    </submittedName>
</protein>
<keyword evidence="1" id="KW-0812">Transmembrane</keyword>
<keyword evidence="3" id="KW-1185">Reference proteome</keyword>
<evidence type="ECO:0000313" key="3">
    <source>
        <dbReference type="Proteomes" id="UP000628669"/>
    </source>
</evidence>
<dbReference type="Proteomes" id="UP000628669">
    <property type="component" value="Unassembled WGS sequence"/>
</dbReference>
<feature type="transmembrane region" description="Helical" evidence="1">
    <location>
        <begin position="21"/>
        <end position="38"/>
    </location>
</feature>
<dbReference type="NCBIfam" id="TIGR03949">
    <property type="entry name" value="bact_IIb_cerein"/>
    <property type="match status" value="1"/>
</dbReference>
<dbReference type="InterPro" id="IPR023991">
    <property type="entry name" value="Bacteriocin_IIb_lactobn/cerein"/>
</dbReference>
<name>A0ABS1FXN7_9FLAO</name>
<evidence type="ECO:0000313" key="2">
    <source>
        <dbReference type="EMBL" id="MBK1897201.1"/>
    </source>
</evidence>
<gene>
    <name evidence="2" type="ORF">JHL15_15670</name>
</gene>
<dbReference type="EMBL" id="JAENHK010000010">
    <property type="protein sequence ID" value="MBK1897201.1"/>
    <property type="molecule type" value="Genomic_DNA"/>
</dbReference>
<sequence>MNLSKLNVQELSTKEMRKTEGGWWQAGLAIAGAIIYLYNEGGDFIKGYREGRN</sequence>